<dbReference type="EMBL" id="GL876970">
    <property type="protein sequence ID" value="KLU87394.1"/>
    <property type="molecule type" value="Genomic_DNA"/>
</dbReference>
<feature type="region of interest" description="Disordered" evidence="1">
    <location>
        <begin position="21"/>
        <end position="94"/>
    </location>
</feature>
<gene>
    <name evidence="2" type="ORF">MAPG_06394</name>
</gene>
<feature type="region of interest" description="Disordered" evidence="1">
    <location>
        <begin position="130"/>
        <end position="155"/>
    </location>
</feature>
<protein>
    <submittedName>
        <fullName evidence="2 3">Uncharacterized protein</fullName>
    </submittedName>
</protein>
<reference evidence="2" key="3">
    <citation type="submission" date="2011-03" db="EMBL/GenBank/DDBJ databases">
        <title>Annotation of Magnaporthe poae ATCC 64411.</title>
        <authorList>
            <person name="Ma L.-J."/>
            <person name="Dead R."/>
            <person name="Young S.K."/>
            <person name="Zeng Q."/>
            <person name="Gargeya S."/>
            <person name="Fitzgerald M."/>
            <person name="Haas B."/>
            <person name="Abouelleil A."/>
            <person name="Alvarado L."/>
            <person name="Arachchi H.M."/>
            <person name="Berlin A."/>
            <person name="Brown A."/>
            <person name="Chapman S.B."/>
            <person name="Chen Z."/>
            <person name="Dunbar C."/>
            <person name="Freedman E."/>
            <person name="Gearin G."/>
            <person name="Gellesch M."/>
            <person name="Goldberg J."/>
            <person name="Griggs A."/>
            <person name="Gujja S."/>
            <person name="Heiman D."/>
            <person name="Howarth C."/>
            <person name="Larson L."/>
            <person name="Lui A."/>
            <person name="MacDonald P.J.P."/>
            <person name="Mehta T."/>
            <person name="Montmayeur A."/>
            <person name="Murphy C."/>
            <person name="Neiman D."/>
            <person name="Pearson M."/>
            <person name="Priest M."/>
            <person name="Roberts A."/>
            <person name="Saif S."/>
            <person name="Shea T."/>
            <person name="Shenoy N."/>
            <person name="Sisk P."/>
            <person name="Stolte C."/>
            <person name="Sykes S."/>
            <person name="Yandava C."/>
            <person name="Wortman J."/>
            <person name="Nusbaum C."/>
            <person name="Birren B."/>
        </authorList>
    </citation>
    <scope>NUCLEOTIDE SEQUENCE</scope>
    <source>
        <strain evidence="2">ATCC 64411</strain>
    </source>
</reference>
<reference evidence="2" key="2">
    <citation type="submission" date="2010-05" db="EMBL/GenBank/DDBJ databases">
        <title>The Genome Sequence of Magnaporthe poae strain ATCC 64411.</title>
        <authorList>
            <consortium name="The Broad Institute Genome Sequencing Platform"/>
            <consortium name="Broad Institute Genome Sequencing Center for Infectious Disease"/>
            <person name="Ma L.-J."/>
            <person name="Dead R."/>
            <person name="Young S."/>
            <person name="Zeng Q."/>
            <person name="Koehrsen M."/>
            <person name="Alvarado L."/>
            <person name="Berlin A."/>
            <person name="Chapman S.B."/>
            <person name="Chen Z."/>
            <person name="Freedman E."/>
            <person name="Gellesch M."/>
            <person name="Goldberg J."/>
            <person name="Griggs A."/>
            <person name="Gujja S."/>
            <person name="Heilman E.R."/>
            <person name="Heiman D."/>
            <person name="Hepburn T."/>
            <person name="Howarth C."/>
            <person name="Jen D."/>
            <person name="Larson L."/>
            <person name="Mehta T."/>
            <person name="Neiman D."/>
            <person name="Pearson M."/>
            <person name="Roberts A."/>
            <person name="Saif S."/>
            <person name="Shea T."/>
            <person name="Shenoy N."/>
            <person name="Sisk P."/>
            <person name="Stolte C."/>
            <person name="Sykes S."/>
            <person name="Walk T."/>
            <person name="White J."/>
            <person name="Yandava C."/>
            <person name="Haas B."/>
            <person name="Nusbaum C."/>
            <person name="Birren B."/>
        </authorList>
    </citation>
    <scope>NUCLEOTIDE SEQUENCE</scope>
    <source>
        <strain evidence="2">ATCC 64411</strain>
    </source>
</reference>
<evidence type="ECO:0000313" key="2">
    <source>
        <dbReference type="EMBL" id="KLU87394.1"/>
    </source>
</evidence>
<dbReference type="EMBL" id="ADBL01001550">
    <property type="status" value="NOT_ANNOTATED_CDS"/>
    <property type="molecule type" value="Genomic_DNA"/>
</dbReference>
<sequence>MPADHATAQLLLSLLPHDNTYPSPLSPSTHHEFRPPRFDLGRPLGNNRAAFTLDSSLPNPVPSRPRHGSTPSQARATGHTRRRTDAQRRPCFHPSLPYTPVRSIGTCPVVAPYLSLCEASARQPGVSLTRTDHLSIPSPSTAPRPFNLSHRLCAH</sequence>
<dbReference type="EnsemblFungi" id="MAPG_06394T0">
    <property type="protein sequence ID" value="MAPG_06394T0"/>
    <property type="gene ID" value="MAPG_06394"/>
</dbReference>
<dbReference type="Proteomes" id="UP000011715">
    <property type="component" value="Unassembled WGS sequence"/>
</dbReference>
<name>A0A0C4E1X0_MAGP6</name>
<keyword evidence="4" id="KW-1185">Reference proteome</keyword>
<proteinExistence type="predicted"/>
<feature type="compositionally biased region" description="Basic and acidic residues" evidence="1">
    <location>
        <begin position="29"/>
        <end position="40"/>
    </location>
</feature>
<reference evidence="4" key="1">
    <citation type="submission" date="2010-05" db="EMBL/GenBank/DDBJ databases">
        <title>The genome sequence of Magnaporthe poae strain ATCC 64411.</title>
        <authorList>
            <person name="Ma L.-J."/>
            <person name="Dead R."/>
            <person name="Young S."/>
            <person name="Zeng Q."/>
            <person name="Koehrsen M."/>
            <person name="Alvarado L."/>
            <person name="Berlin A."/>
            <person name="Chapman S.B."/>
            <person name="Chen Z."/>
            <person name="Freedman E."/>
            <person name="Gellesch M."/>
            <person name="Goldberg J."/>
            <person name="Griggs A."/>
            <person name="Gujja S."/>
            <person name="Heilman E.R."/>
            <person name="Heiman D."/>
            <person name="Hepburn T."/>
            <person name="Howarth C."/>
            <person name="Jen D."/>
            <person name="Larson L."/>
            <person name="Mehta T."/>
            <person name="Neiman D."/>
            <person name="Pearson M."/>
            <person name="Roberts A."/>
            <person name="Saif S."/>
            <person name="Shea T."/>
            <person name="Shenoy N."/>
            <person name="Sisk P."/>
            <person name="Stolte C."/>
            <person name="Sykes S."/>
            <person name="Walk T."/>
            <person name="White J."/>
            <person name="Yandava C."/>
            <person name="Haas B."/>
            <person name="Nusbaum C."/>
            <person name="Birren B."/>
        </authorList>
    </citation>
    <scope>NUCLEOTIDE SEQUENCE [LARGE SCALE GENOMIC DNA]</scope>
    <source>
        <strain evidence="4">ATCC 64411 / 73-15</strain>
    </source>
</reference>
<evidence type="ECO:0000313" key="4">
    <source>
        <dbReference type="Proteomes" id="UP000011715"/>
    </source>
</evidence>
<dbReference type="AlphaFoldDB" id="A0A0C4E1X0"/>
<organism evidence="3 4">
    <name type="scientific">Magnaporthiopsis poae (strain ATCC 64411 / 73-15)</name>
    <name type="common">Kentucky bluegrass fungus</name>
    <name type="synonym">Magnaporthe poae</name>
    <dbReference type="NCBI Taxonomy" id="644358"/>
    <lineage>
        <taxon>Eukaryota</taxon>
        <taxon>Fungi</taxon>
        <taxon>Dikarya</taxon>
        <taxon>Ascomycota</taxon>
        <taxon>Pezizomycotina</taxon>
        <taxon>Sordariomycetes</taxon>
        <taxon>Sordariomycetidae</taxon>
        <taxon>Magnaporthales</taxon>
        <taxon>Magnaporthaceae</taxon>
        <taxon>Magnaporthiopsis</taxon>
    </lineage>
</organism>
<accession>A0A0C4E1X0</accession>
<evidence type="ECO:0000256" key="1">
    <source>
        <dbReference type="SAM" id="MobiDB-lite"/>
    </source>
</evidence>
<evidence type="ECO:0000313" key="3">
    <source>
        <dbReference type="EnsemblFungi" id="MAPG_06394T0"/>
    </source>
</evidence>
<reference evidence="3" key="4">
    <citation type="journal article" date="2015" name="G3 (Bethesda)">
        <title>Genome sequences of three phytopathogenic species of the Magnaporthaceae family of fungi.</title>
        <authorList>
            <person name="Okagaki L.H."/>
            <person name="Nunes C.C."/>
            <person name="Sailsbery J."/>
            <person name="Clay B."/>
            <person name="Brown D."/>
            <person name="John T."/>
            <person name="Oh Y."/>
            <person name="Young N."/>
            <person name="Fitzgerald M."/>
            <person name="Haas B.J."/>
            <person name="Zeng Q."/>
            <person name="Young S."/>
            <person name="Adiconis X."/>
            <person name="Fan L."/>
            <person name="Levin J.Z."/>
            <person name="Mitchell T.K."/>
            <person name="Okubara P.A."/>
            <person name="Farman M.L."/>
            <person name="Kohn L.M."/>
            <person name="Birren B."/>
            <person name="Ma L.-J."/>
            <person name="Dean R.A."/>
        </authorList>
    </citation>
    <scope>NUCLEOTIDE SEQUENCE</scope>
    <source>
        <strain evidence="3">ATCC 64411 / 73-15</strain>
    </source>
</reference>
<dbReference type="VEuPathDB" id="FungiDB:MAPG_06394"/>
<reference evidence="3" key="5">
    <citation type="submission" date="2015-06" db="UniProtKB">
        <authorList>
            <consortium name="EnsemblFungi"/>
        </authorList>
    </citation>
    <scope>IDENTIFICATION</scope>
    <source>
        <strain evidence="3">ATCC 64411</strain>
    </source>
</reference>